<dbReference type="PROSITE" id="PS50217">
    <property type="entry name" value="BZIP"/>
    <property type="match status" value="1"/>
</dbReference>
<evidence type="ECO:0000313" key="5">
    <source>
        <dbReference type="Proteomes" id="UP001314229"/>
    </source>
</evidence>
<comment type="caution">
    <text evidence="4">The sequence shown here is derived from an EMBL/GenBank/DDBJ whole genome shotgun (WGS) entry which is preliminary data.</text>
</comment>
<proteinExistence type="predicted"/>
<dbReference type="GO" id="GO:0000978">
    <property type="term" value="F:RNA polymerase II cis-regulatory region sequence-specific DNA binding"/>
    <property type="evidence" value="ECO:0007669"/>
    <property type="project" value="TreeGrafter"/>
</dbReference>
<name>A0AAV1Q8W5_SCOSC</name>
<organism evidence="4 5">
    <name type="scientific">Scomber scombrus</name>
    <name type="common">Atlantic mackerel</name>
    <name type="synonym">Scomber vernalis</name>
    <dbReference type="NCBI Taxonomy" id="13677"/>
    <lineage>
        <taxon>Eukaryota</taxon>
        <taxon>Metazoa</taxon>
        <taxon>Chordata</taxon>
        <taxon>Craniata</taxon>
        <taxon>Vertebrata</taxon>
        <taxon>Euteleostomi</taxon>
        <taxon>Actinopterygii</taxon>
        <taxon>Neopterygii</taxon>
        <taxon>Teleostei</taxon>
        <taxon>Neoteleostei</taxon>
        <taxon>Acanthomorphata</taxon>
        <taxon>Pelagiaria</taxon>
        <taxon>Scombriformes</taxon>
        <taxon>Scombridae</taxon>
        <taxon>Scomber</taxon>
    </lineage>
</organism>
<dbReference type="GO" id="GO:0005634">
    <property type="term" value="C:nucleus"/>
    <property type="evidence" value="ECO:0007669"/>
    <property type="project" value="TreeGrafter"/>
</dbReference>
<protein>
    <submittedName>
        <fullName evidence="4">Basic leucine zipper transcriptional factor ATF-like 3</fullName>
    </submittedName>
</protein>
<dbReference type="EMBL" id="CAWUFR010000571">
    <property type="protein sequence ID" value="CAK6979352.1"/>
    <property type="molecule type" value="Genomic_DNA"/>
</dbReference>
<evidence type="ECO:0000313" key="4">
    <source>
        <dbReference type="EMBL" id="CAK6979352.1"/>
    </source>
</evidence>
<dbReference type="PROSITE" id="PS00036">
    <property type="entry name" value="BZIP_BASIC"/>
    <property type="match status" value="1"/>
</dbReference>
<dbReference type="Pfam" id="PF00170">
    <property type="entry name" value="bZIP_1"/>
    <property type="match status" value="1"/>
</dbReference>
<dbReference type="PANTHER" id="PTHR23351">
    <property type="entry name" value="FOS TRANSCRIPTION FACTOR-RELATED"/>
    <property type="match status" value="1"/>
</dbReference>
<feature type="compositionally biased region" description="Basic residues" evidence="2">
    <location>
        <begin position="32"/>
        <end position="51"/>
    </location>
</feature>
<sequence length="178" mass="20417">MSDCDSSCSSQQNIKKDFLCEGCEGSEDEGRKLKRRQKNRVAAQKSRKRQTQRADVLHEACELLEQRNRKLKREVDSLSEEQRLLSEALRVHEPFCPIMHCSFASSSNLQPPDTMAARSMNEKLISVKKKRTVVELSPTVTRTPEVVGNNVWFRLHNTLQTSAGNWRRSETDLRSVSK</sequence>
<evidence type="ECO:0000256" key="1">
    <source>
        <dbReference type="SAM" id="Coils"/>
    </source>
</evidence>
<accession>A0AAV1Q8W5</accession>
<feature type="coiled-coil region" evidence="1">
    <location>
        <begin position="54"/>
        <end position="88"/>
    </location>
</feature>
<dbReference type="InterPro" id="IPR004827">
    <property type="entry name" value="bZIP"/>
</dbReference>
<dbReference type="AlphaFoldDB" id="A0AAV1Q8W5"/>
<dbReference type="InterPro" id="IPR046347">
    <property type="entry name" value="bZIP_sf"/>
</dbReference>
<evidence type="ECO:0000256" key="2">
    <source>
        <dbReference type="SAM" id="MobiDB-lite"/>
    </source>
</evidence>
<dbReference type="SUPFAM" id="SSF57959">
    <property type="entry name" value="Leucine zipper domain"/>
    <property type="match status" value="1"/>
</dbReference>
<dbReference type="SMART" id="SM00338">
    <property type="entry name" value="BRLZ"/>
    <property type="match status" value="1"/>
</dbReference>
<feature type="domain" description="BZIP" evidence="3">
    <location>
        <begin position="29"/>
        <end position="92"/>
    </location>
</feature>
<dbReference type="Proteomes" id="UP001314229">
    <property type="component" value="Unassembled WGS sequence"/>
</dbReference>
<keyword evidence="1" id="KW-0175">Coiled coil</keyword>
<dbReference type="Gene3D" id="1.20.5.170">
    <property type="match status" value="1"/>
</dbReference>
<dbReference type="PANTHER" id="PTHR23351:SF13">
    <property type="entry name" value="BASIC LEUCINE ZIPPER TRANSCRIPTIONAL FACTOR ATF-LIKE 3"/>
    <property type="match status" value="1"/>
</dbReference>
<gene>
    <name evidence="4" type="ORF">FSCOSCO3_A032895</name>
</gene>
<reference evidence="4 5" key="1">
    <citation type="submission" date="2024-01" db="EMBL/GenBank/DDBJ databases">
        <authorList>
            <person name="Alioto T."/>
            <person name="Alioto T."/>
            <person name="Gomez Garrido J."/>
        </authorList>
    </citation>
    <scope>NUCLEOTIDE SEQUENCE [LARGE SCALE GENOMIC DNA]</scope>
</reference>
<evidence type="ECO:0000259" key="3">
    <source>
        <dbReference type="PROSITE" id="PS50217"/>
    </source>
</evidence>
<dbReference type="InterPro" id="IPR000837">
    <property type="entry name" value="AP-1"/>
</dbReference>
<keyword evidence="5" id="KW-1185">Reference proteome</keyword>
<feature type="region of interest" description="Disordered" evidence="2">
    <location>
        <begin position="25"/>
        <end position="52"/>
    </location>
</feature>
<dbReference type="GO" id="GO:0000981">
    <property type="term" value="F:DNA-binding transcription factor activity, RNA polymerase II-specific"/>
    <property type="evidence" value="ECO:0007669"/>
    <property type="project" value="TreeGrafter"/>
</dbReference>